<feature type="domain" description="Response regulatory" evidence="4">
    <location>
        <begin position="11"/>
        <end position="125"/>
    </location>
</feature>
<name>A0A2G9ZJZ7_9BACT</name>
<dbReference type="InterPro" id="IPR001789">
    <property type="entry name" value="Sig_transdc_resp-reg_receiver"/>
</dbReference>
<accession>A0A2G9ZJZ7</accession>
<feature type="modified residue" description="4-aspartylphosphate" evidence="3">
    <location>
        <position position="60"/>
    </location>
</feature>
<evidence type="ECO:0000256" key="1">
    <source>
        <dbReference type="ARBA" id="ARBA00022553"/>
    </source>
</evidence>
<dbReference type="Proteomes" id="UP000230729">
    <property type="component" value="Unassembled WGS sequence"/>
</dbReference>
<evidence type="ECO:0000313" key="5">
    <source>
        <dbReference type="EMBL" id="PIP33499.1"/>
    </source>
</evidence>
<dbReference type="SMART" id="SM00448">
    <property type="entry name" value="REC"/>
    <property type="match status" value="2"/>
</dbReference>
<comment type="caution">
    <text evidence="5">The sequence shown here is derived from an EMBL/GenBank/DDBJ whole genome shotgun (WGS) entry which is preliminary data.</text>
</comment>
<gene>
    <name evidence="5" type="ORF">COX22_04020</name>
</gene>
<dbReference type="AlphaFoldDB" id="A0A2G9ZJZ7"/>
<sequence length="265" mass="29065">MSNNKEKKIEKVLLVEDEEVLLEILSQHLKKNGYEVVVARDGRAGLDEAMKKNADLILLDMILPQMDGYEVLSVLQENNIRTPVIIISNSGQPVDIAKAKSLGALDYIVKAELNPDEIIAKIKACQAGSAKPDPAVLAPSNGRTVVLAEDDAFLRELCGRRLQKKGFQVAEAVDGIDAYEKIVSFQPKVVLLDVIMPGLEGFEVLKKVRSHANKKIAQIPIVLLSNLGQDTDLEKGLALGANDYLIKANVTVDEIIAKIEKYFPK</sequence>
<reference evidence="5 6" key="1">
    <citation type="submission" date="2017-09" db="EMBL/GenBank/DDBJ databases">
        <title>Depth-based differentiation of microbial function through sediment-hosted aquifers and enrichment of novel symbionts in the deep terrestrial subsurface.</title>
        <authorList>
            <person name="Probst A.J."/>
            <person name="Ladd B."/>
            <person name="Jarett J.K."/>
            <person name="Geller-Mcgrath D.E."/>
            <person name="Sieber C.M."/>
            <person name="Emerson J.B."/>
            <person name="Anantharaman K."/>
            <person name="Thomas B.C."/>
            <person name="Malmstrom R."/>
            <person name="Stieglmeier M."/>
            <person name="Klingl A."/>
            <person name="Woyke T."/>
            <person name="Ryan C.M."/>
            <person name="Banfield J.F."/>
        </authorList>
    </citation>
    <scope>NUCLEOTIDE SEQUENCE [LARGE SCALE GENOMIC DNA]</scope>
    <source>
        <strain evidence="5">CG23_combo_of_CG06-09_8_20_14_all_49_15</strain>
    </source>
</reference>
<keyword evidence="1 3" id="KW-0597">Phosphoprotein</keyword>
<dbReference type="Gene3D" id="3.40.50.2300">
    <property type="match status" value="2"/>
</dbReference>
<keyword evidence="2" id="KW-0902">Two-component regulatory system</keyword>
<evidence type="ECO:0000259" key="4">
    <source>
        <dbReference type="PROSITE" id="PS50110"/>
    </source>
</evidence>
<dbReference type="Pfam" id="PF00072">
    <property type="entry name" value="Response_reg"/>
    <property type="match status" value="2"/>
</dbReference>
<dbReference type="PANTHER" id="PTHR44591:SF14">
    <property type="entry name" value="PROTEIN PILG"/>
    <property type="match status" value="1"/>
</dbReference>
<feature type="modified residue" description="4-aspartylphosphate" evidence="3">
    <location>
        <position position="193"/>
    </location>
</feature>
<evidence type="ECO:0000256" key="2">
    <source>
        <dbReference type="ARBA" id="ARBA00023012"/>
    </source>
</evidence>
<dbReference type="GO" id="GO:0000160">
    <property type="term" value="P:phosphorelay signal transduction system"/>
    <property type="evidence" value="ECO:0007669"/>
    <property type="project" value="InterPro"/>
</dbReference>
<proteinExistence type="predicted"/>
<dbReference type="PROSITE" id="PS50110">
    <property type="entry name" value="RESPONSE_REGULATORY"/>
    <property type="match status" value="2"/>
</dbReference>
<dbReference type="InterPro" id="IPR011006">
    <property type="entry name" value="CheY-like_superfamily"/>
</dbReference>
<evidence type="ECO:0000256" key="3">
    <source>
        <dbReference type="PROSITE-ProRule" id="PRU00169"/>
    </source>
</evidence>
<dbReference type="CDD" id="cd17574">
    <property type="entry name" value="REC_OmpR"/>
    <property type="match status" value="2"/>
</dbReference>
<evidence type="ECO:0000313" key="6">
    <source>
        <dbReference type="Proteomes" id="UP000230729"/>
    </source>
</evidence>
<organism evidence="5 6">
    <name type="scientific">Candidatus Falkowbacteria bacterium CG23_combo_of_CG06-09_8_20_14_all_49_15</name>
    <dbReference type="NCBI Taxonomy" id="1974572"/>
    <lineage>
        <taxon>Bacteria</taxon>
        <taxon>Candidatus Falkowiibacteriota</taxon>
    </lineage>
</organism>
<dbReference type="PANTHER" id="PTHR44591">
    <property type="entry name" value="STRESS RESPONSE REGULATOR PROTEIN 1"/>
    <property type="match status" value="1"/>
</dbReference>
<dbReference type="InterPro" id="IPR050595">
    <property type="entry name" value="Bact_response_regulator"/>
</dbReference>
<dbReference type="SUPFAM" id="SSF52172">
    <property type="entry name" value="CheY-like"/>
    <property type="match status" value="2"/>
</dbReference>
<feature type="domain" description="Response regulatory" evidence="4">
    <location>
        <begin position="144"/>
        <end position="262"/>
    </location>
</feature>
<protein>
    <recommendedName>
        <fullName evidence="4">Response regulatory domain-containing protein</fullName>
    </recommendedName>
</protein>
<dbReference type="EMBL" id="PCSD01000096">
    <property type="protein sequence ID" value="PIP33499.1"/>
    <property type="molecule type" value="Genomic_DNA"/>
</dbReference>